<keyword evidence="3" id="KW-1185">Reference proteome</keyword>
<sequence length="510" mass="57345">MADSVLAIQKGFEFQAKYFWYKACSLYRPGSTAVEITYEADGIPGFDDITLAFDPPRLSAYGYPVSRECYQVKFHVDHSRAFDVTALTDPSFIGATSESLLQKLHKNFKLSPEDYSKTNYYIINTWGIDRSDLLNGLIDNQGAIIFKRLFDGTTDKSKMGRVRKSWRDHLGLSVDNELKAVLRQLRIRANASSGEMFDEPLSYALAAINLKPLSDDRRTNPYTSLIVRLHEEKTNKLDKHNLHTILQQEDLWVTTTTSENLSRSIGVRTFRKGAENLEAETDHLLCLLRHFESRHILDDSLWQNEVLPAMFTFAEEVIGLGKPLTIHLDTHTSTAFALGYFIGNKSGADIGIIQKSPKGGRSLWRPDEAKVNTGDQWLFSEDMMDSNGTDLAIAVSLSNDVSEATMQYLSIQPTGVYKILHAKPKSGSGFNAITDANHILEYILQLNNKIRSWKTVSSPTAKLHLFISAPNAFTFFLGEHASGYGRIVLYEYDFEGLRSGTYVPSLNLPL</sequence>
<proteinExistence type="predicted"/>
<dbReference type="Pfam" id="PF18145">
    <property type="entry name" value="SAVED"/>
    <property type="match status" value="1"/>
</dbReference>
<reference evidence="2 3" key="1">
    <citation type="submission" date="2016-10" db="EMBL/GenBank/DDBJ databases">
        <authorList>
            <person name="de Groot N.N."/>
        </authorList>
    </citation>
    <scope>NUCLEOTIDE SEQUENCE [LARGE SCALE GENOMIC DNA]</scope>
    <source>
        <strain evidence="2 3">CGMCC 1.10076</strain>
    </source>
</reference>
<dbReference type="OrthoDB" id="268467at2"/>
<protein>
    <recommendedName>
        <fullName evidence="1">SMODS-associated and fused to various effectors domain-containing protein</fullName>
    </recommendedName>
</protein>
<evidence type="ECO:0000259" key="1">
    <source>
        <dbReference type="Pfam" id="PF18145"/>
    </source>
</evidence>
<dbReference type="NCBIfam" id="NF033611">
    <property type="entry name" value="SAVED"/>
    <property type="match status" value="1"/>
</dbReference>
<dbReference type="RefSeq" id="WP_091392561.1">
    <property type="nucleotide sequence ID" value="NZ_BKAI01000021.1"/>
</dbReference>
<dbReference type="EMBL" id="FNEZ01000002">
    <property type="protein sequence ID" value="SDJ57372.1"/>
    <property type="molecule type" value="Genomic_DNA"/>
</dbReference>
<name>A0A1G8UU35_9FLAO</name>
<organism evidence="2 3">
    <name type="scientific">Flavobacterium noncentrifugens</name>
    <dbReference type="NCBI Taxonomy" id="1128970"/>
    <lineage>
        <taxon>Bacteria</taxon>
        <taxon>Pseudomonadati</taxon>
        <taxon>Bacteroidota</taxon>
        <taxon>Flavobacteriia</taxon>
        <taxon>Flavobacteriales</taxon>
        <taxon>Flavobacteriaceae</taxon>
        <taxon>Flavobacterium</taxon>
    </lineage>
</organism>
<dbReference type="AlphaFoldDB" id="A0A1G8UU35"/>
<dbReference type="InterPro" id="IPR040836">
    <property type="entry name" value="SAVED"/>
</dbReference>
<accession>A0A1G8UU35</accession>
<dbReference type="Proteomes" id="UP000199580">
    <property type="component" value="Unassembled WGS sequence"/>
</dbReference>
<evidence type="ECO:0000313" key="3">
    <source>
        <dbReference type="Proteomes" id="UP000199580"/>
    </source>
</evidence>
<feature type="domain" description="SMODS-associated and fused to various effectors" evidence="1">
    <location>
        <begin position="326"/>
        <end position="507"/>
    </location>
</feature>
<dbReference type="STRING" id="1128970.SAMN04487935_1049"/>
<gene>
    <name evidence="2" type="ORF">SAMN04487935_1049</name>
</gene>
<evidence type="ECO:0000313" key="2">
    <source>
        <dbReference type="EMBL" id="SDJ57372.1"/>
    </source>
</evidence>